<evidence type="ECO:0000259" key="2">
    <source>
        <dbReference type="Pfam" id="PF10881"/>
    </source>
</evidence>
<comment type="caution">
    <text evidence="3">The sequence shown here is derived from an EMBL/GenBank/DDBJ whole genome shotgun (WGS) entry which is preliminary data.</text>
</comment>
<keyword evidence="1" id="KW-0472">Membrane</keyword>
<dbReference type="STRING" id="1137799.GZ78_05855"/>
<dbReference type="AlphaFoldDB" id="A0A081NLY7"/>
<evidence type="ECO:0000313" key="3">
    <source>
        <dbReference type="EMBL" id="KEQ19460.1"/>
    </source>
</evidence>
<name>A0A081NLY7_9GAMM</name>
<feature type="domain" description="DUF2726" evidence="2">
    <location>
        <begin position="37"/>
        <end position="145"/>
    </location>
</feature>
<dbReference type="RefSeq" id="WP_034833326.1">
    <property type="nucleotide sequence ID" value="NZ_JOKH01000001.1"/>
</dbReference>
<gene>
    <name evidence="3" type="ORF">GZ78_05855</name>
</gene>
<evidence type="ECO:0000256" key="1">
    <source>
        <dbReference type="SAM" id="Phobius"/>
    </source>
</evidence>
<proteinExistence type="predicted"/>
<dbReference type="EMBL" id="JOKH01000001">
    <property type="protein sequence ID" value="KEQ19460.1"/>
    <property type="molecule type" value="Genomic_DNA"/>
</dbReference>
<dbReference type="Proteomes" id="UP000028073">
    <property type="component" value="Unassembled WGS sequence"/>
</dbReference>
<sequence length="210" mass="23912">MSLDHPLFIPAAISLLVIILVLLLWLRMRSQNLECRDPLFSPEYRAFLGQLDMAVRSHLSVFPRMPVNEVLQGSGSLKKFKNQCFDFVICHRREMDVLCVVLLDLPNRKGQANDPLRELCNKAGISVLEYDKKPYRDVPSLKKEIFSACGINDFEPPVQEQQSQISESDDPSCPKCHSEMKLTHVKKGQHAGRDCWVCINYPQCKGAKLV</sequence>
<evidence type="ECO:0000313" key="4">
    <source>
        <dbReference type="Proteomes" id="UP000028073"/>
    </source>
</evidence>
<keyword evidence="1" id="KW-1133">Transmembrane helix</keyword>
<dbReference type="OrthoDB" id="5782056at2"/>
<keyword evidence="1" id="KW-0812">Transmembrane</keyword>
<feature type="transmembrane region" description="Helical" evidence="1">
    <location>
        <begin position="6"/>
        <end position="26"/>
    </location>
</feature>
<reference evidence="3 4" key="1">
    <citation type="submission" date="2014-06" db="EMBL/GenBank/DDBJ databases">
        <title>Whole Genome Sequences of Three Symbiotic Endozoicomonas Bacteria.</title>
        <authorList>
            <person name="Neave M.J."/>
            <person name="Apprill A."/>
            <person name="Voolstra C.R."/>
        </authorList>
    </citation>
    <scope>NUCLEOTIDE SEQUENCE [LARGE SCALE GENOMIC DNA]</scope>
    <source>
        <strain evidence="3 4">DSM 25634</strain>
    </source>
</reference>
<keyword evidence="4" id="KW-1185">Reference proteome</keyword>
<accession>A0A081NLY7</accession>
<dbReference type="Pfam" id="PF10881">
    <property type="entry name" value="DUF2726"/>
    <property type="match status" value="1"/>
</dbReference>
<organism evidence="3 4">
    <name type="scientific">Endozoicomonas numazuensis</name>
    <dbReference type="NCBI Taxonomy" id="1137799"/>
    <lineage>
        <taxon>Bacteria</taxon>
        <taxon>Pseudomonadati</taxon>
        <taxon>Pseudomonadota</taxon>
        <taxon>Gammaproteobacteria</taxon>
        <taxon>Oceanospirillales</taxon>
        <taxon>Endozoicomonadaceae</taxon>
        <taxon>Endozoicomonas</taxon>
    </lineage>
</organism>
<dbReference type="InterPro" id="IPR024402">
    <property type="entry name" value="DUF2726"/>
</dbReference>
<dbReference type="eggNOG" id="COG0551">
    <property type="taxonomic scope" value="Bacteria"/>
</dbReference>
<protein>
    <recommendedName>
        <fullName evidence="2">DUF2726 domain-containing protein</fullName>
    </recommendedName>
</protein>